<name>X1EU40_9ZZZZ</name>
<comment type="caution">
    <text evidence="1">The sequence shown here is derived from an EMBL/GenBank/DDBJ whole genome shotgun (WGS) entry which is preliminary data.</text>
</comment>
<organism evidence="1">
    <name type="scientific">marine sediment metagenome</name>
    <dbReference type="NCBI Taxonomy" id="412755"/>
    <lineage>
        <taxon>unclassified sequences</taxon>
        <taxon>metagenomes</taxon>
        <taxon>ecological metagenomes</taxon>
    </lineage>
</organism>
<evidence type="ECO:0000313" key="1">
    <source>
        <dbReference type="EMBL" id="GAH12148.1"/>
    </source>
</evidence>
<dbReference type="AlphaFoldDB" id="X1EU40"/>
<reference evidence="1" key="1">
    <citation type="journal article" date="2014" name="Front. Microbiol.">
        <title>High frequency of phylogenetically diverse reductive dehalogenase-homologous genes in deep subseafloor sedimentary metagenomes.</title>
        <authorList>
            <person name="Kawai M."/>
            <person name="Futagami T."/>
            <person name="Toyoda A."/>
            <person name="Takaki Y."/>
            <person name="Nishi S."/>
            <person name="Hori S."/>
            <person name="Arai W."/>
            <person name="Tsubouchi T."/>
            <person name="Morono Y."/>
            <person name="Uchiyama I."/>
            <person name="Ito T."/>
            <person name="Fujiyama A."/>
            <person name="Inagaki F."/>
            <person name="Takami H."/>
        </authorList>
    </citation>
    <scope>NUCLEOTIDE SEQUENCE</scope>
    <source>
        <strain evidence="1">Expedition CK06-06</strain>
    </source>
</reference>
<dbReference type="EMBL" id="BART01039252">
    <property type="protein sequence ID" value="GAH12148.1"/>
    <property type="molecule type" value="Genomic_DNA"/>
</dbReference>
<feature type="non-terminal residue" evidence="1">
    <location>
        <position position="33"/>
    </location>
</feature>
<proteinExistence type="predicted"/>
<gene>
    <name evidence="1" type="ORF">S01H4_64624</name>
</gene>
<sequence>MNRLEHRFDKDLRKYGSTQILGECGGPGGTMHA</sequence>
<protein>
    <submittedName>
        <fullName evidence="1">Uncharacterized protein</fullName>
    </submittedName>
</protein>
<accession>X1EU40</accession>